<dbReference type="InterPro" id="IPR024083">
    <property type="entry name" value="Fumarase/histidase_N"/>
</dbReference>
<dbReference type="PANTHER" id="PTHR10362">
    <property type="entry name" value="HISTIDINE AMMONIA-LYASE"/>
    <property type="match status" value="1"/>
</dbReference>
<sequence length="523" mass="58421">MSVVIESENLDFDKAVELLYGSHNGEEVTFSTGLEKRVDNSYKNFQSWFEKRIPIYGVTTGFGESCYRTINNEDSQELQDNLVSYLLIGTGKFLSEDVGKSVLFFRIVSLSRGFSGVSIDLLNKMKELYNKKIYPVIPREGSLGASGDLIPLAYLANNIRGLGEVYYQGEICELEDLVKKGLYSGYRLKPKEGLALVNGTTTMVGLSFHNYRLANFLTELSTLCSAWLCLSINGRNEAFGELVNAQAKTFVGQSKMASMISSLLDQESYKGQTYADIESHEGITSDFVQDPYSLRCAPQVLGPIHETLETMKGWIEVEFNGVSDNPLFDQEGNLANGGNFYGGYLTHSMDYLKICMGNLADLMDRQLALLISDKTNRGLTPNLVNWKNIPKEKQHLYHGLKGVHQNVSAITSEIMAKCIPNSIFSRSSESHNQDKVSLGMSAATQCSDQLETVFTVFACYLTCLAQAIDIREIELKGETSKEIYQLIRKSVNFVDKDMRLDRKINALREDLIKLALEKGCLDV</sequence>
<dbReference type="EMBL" id="MAAO01000002">
    <property type="protein sequence ID" value="OUR99681.1"/>
    <property type="molecule type" value="Genomic_DNA"/>
</dbReference>
<dbReference type="Pfam" id="PF00221">
    <property type="entry name" value="Lyase_aromatic"/>
    <property type="match status" value="1"/>
</dbReference>
<dbReference type="CDD" id="cd00332">
    <property type="entry name" value="PAL-HAL"/>
    <property type="match status" value="1"/>
</dbReference>
<proteinExistence type="predicted"/>
<dbReference type="Gene3D" id="1.10.275.10">
    <property type="entry name" value="Fumarase/aspartase (N-terminal domain)"/>
    <property type="match status" value="1"/>
</dbReference>
<dbReference type="Gene3D" id="1.20.200.10">
    <property type="entry name" value="Fumarase/aspartase (Central domain)"/>
    <property type="match status" value="1"/>
</dbReference>
<comment type="caution">
    <text evidence="1">The sequence shown here is derived from an EMBL/GenBank/DDBJ whole genome shotgun (WGS) entry which is preliminary data.</text>
</comment>
<evidence type="ECO:0008006" key="3">
    <source>
        <dbReference type="Google" id="ProtNLM"/>
    </source>
</evidence>
<organism evidence="1 2">
    <name type="scientific">Halobacteriovorax marinus</name>
    <dbReference type="NCBI Taxonomy" id="97084"/>
    <lineage>
        <taxon>Bacteria</taxon>
        <taxon>Pseudomonadati</taxon>
        <taxon>Bdellovibrionota</taxon>
        <taxon>Bacteriovoracia</taxon>
        <taxon>Bacteriovoracales</taxon>
        <taxon>Halobacteriovoraceae</taxon>
        <taxon>Halobacteriovorax</taxon>
    </lineage>
</organism>
<evidence type="ECO:0000313" key="1">
    <source>
        <dbReference type="EMBL" id="OUR99681.1"/>
    </source>
</evidence>
<gene>
    <name evidence="1" type="ORF">A9Q84_01260</name>
</gene>
<dbReference type="AlphaFoldDB" id="A0A1Y5FBV6"/>
<dbReference type="Proteomes" id="UP000196531">
    <property type="component" value="Unassembled WGS sequence"/>
</dbReference>
<name>A0A1Y5FBV6_9BACT</name>
<dbReference type="PROSITE" id="PS00488">
    <property type="entry name" value="PAL_HISTIDASE"/>
    <property type="match status" value="1"/>
</dbReference>
<dbReference type="SUPFAM" id="SSF48557">
    <property type="entry name" value="L-aspartase-like"/>
    <property type="match status" value="1"/>
</dbReference>
<dbReference type="InterPro" id="IPR022313">
    <property type="entry name" value="Phe/His_NH3-lyase_AS"/>
</dbReference>
<dbReference type="InterPro" id="IPR001106">
    <property type="entry name" value="Aromatic_Lyase"/>
</dbReference>
<protein>
    <recommendedName>
        <fullName evidence="3">Histidine ammonia-lyase</fullName>
    </recommendedName>
</protein>
<dbReference type="InterPro" id="IPR008948">
    <property type="entry name" value="L-Aspartase-like"/>
</dbReference>
<accession>A0A1Y5FBV6</accession>
<dbReference type="GO" id="GO:0016841">
    <property type="term" value="F:ammonia-lyase activity"/>
    <property type="evidence" value="ECO:0007669"/>
    <property type="project" value="InterPro"/>
</dbReference>
<reference evidence="2" key="1">
    <citation type="journal article" date="2017" name="Proc. Natl. Acad. Sci. U.S.A.">
        <title>Simulation of Deepwater Horizon oil plume reveals substrate specialization within a complex community of hydrocarbon-degraders.</title>
        <authorList>
            <person name="Hu P."/>
            <person name="Dubinsky E.A."/>
            <person name="Probst A.J."/>
            <person name="Wang J."/>
            <person name="Sieber C.M.K."/>
            <person name="Tom L.M."/>
            <person name="Gardinali P."/>
            <person name="Banfield J.F."/>
            <person name="Atlas R.M."/>
            <person name="Andersen G.L."/>
        </authorList>
    </citation>
    <scope>NUCLEOTIDE SEQUENCE [LARGE SCALE GENOMIC DNA]</scope>
</reference>
<evidence type="ECO:0000313" key="2">
    <source>
        <dbReference type="Proteomes" id="UP000196531"/>
    </source>
</evidence>